<dbReference type="OrthoDB" id="8679465at2"/>
<dbReference type="GO" id="GO:0032993">
    <property type="term" value="C:protein-DNA complex"/>
    <property type="evidence" value="ECO:0007669"/>
    <property type="project" value="TreeGrafter"/>
</dbReference>
<keyword evidence="2" id="KW-0805">Transcription regulation</keyword>
<reference evidence="7" key="1">
    <citation type="submission" date="2015-02" db="EMBL/GenBank/DDBJ databases">
        <authorList>
            <person name="Chooi Y.-H."/>
        </authorList>
    </citation>
    <scope>NUCLEOTIDE SEQUENCE [LARGE SCALE GENOMIC DNA]</scope>
    <source>
        <strain evidence="7">strain Y</strain>
    </source>
</reference>
<evidence type="ECO:0000256" key="4">
    <source>
        <dbReference type="ARBA" id="ARBA00023163"/>
    </source>
</evidence>
<dbReference type="CDD" id="cd08412">
    <property type="entry name" value="PBP2_PAO1_like"/>
    <property type="match status" value="1"/>
</dbReference>
<dbReference type="InterPro" id="IPR000847">
    <property type="entry name" value="LysR_HTH_N"/>
</dbReference>
<evidence type="ECO:0000256" key="1">
    <source>
        <dbReference type="ARBA" id="ARBA00009437"/>
    </source>
</evidence>
<dbReference type="KEGG" id="fil:BN1229_v1_1721"/>
<dbReference type="FunFam" id="1.10.10.10:FF:000001">
    <property type="entry name" value="LysR family transcriptional regulator"/>
    <property type="match status" value="1"/>
</dbReference>
<comment type="similarity">
    <text evidence="1">Belongs to the LysR transcriptional regulatory family.</text>
</comment>
<dbReference type="PRINTS" id="PR00039">
    <property type="entry name" value="HTHLYSR"/>
</dbReference>
<sequence>MDVSIRFLRYFVATAECGSVTSAATKLNISQPSVSAAIAQLEADLDMQLLVRRPSRGVMLTPQGSEVLRAARELIERVEQFRAATGAVNVEMRGELSIACFINLGATYLGQLIRSFGEKYPNVDILFQDIDQQDIFSALTSGRVELALTFDLDLPSGLDATIVAQRPAMAILAENDPLTRRKTVTMEALSERPFVLMDLPHTRDYFLSLFTAKGLSPNIRHRTRSFETVRSLVGNGLGVSILNLEPKTPITYDGCAIVTRPITGSPKPLQVVILTPQRLRQRRLAQAFTEHISDYFSAPSGSPVH</sequence>
<keyword evidence="4" id="KW-0804">Transcription</keyword>
<protein>
    <submittedName>
        <fullName evidence="6">Transcriptional regulator, LysR family</fullName>
    </submittedName>
</protein>
<dbReference type="Pfam" id="PF00126">
    <property type="entry name" value="HTH_1"/>
    <property type="match status" value="1"/>
</dbReference>
<keyword evidence="3" id="KW-0238">DNA-binding</keyword>
<evidence type="ECO:0000256" key="3">
    <source>
        <dbReference type="ARBA" id="ARBA00023125"/>
    </source>
</evidence>
<evidence type="ECO:0000313" key="6">
    <source>
        <dbReference type="EMBL" id="CPR18465.1"/>
    </source>
</evidence>
<dbReference type="PANTHER" id="PTHR30346:SF0">
    <property type="entry name" value="HCA OPERON TRANSCRIPTIONAL ACTIVATOR HCAR"/>
    <property type="match status" value="1"/>
</dbReference>
<dbReference type="Proteomes" id="UP000033187">
    <property type="component" value="Chromosome 1"/>
</dbReference>
<name>A0A0D6JEH0_9HYPH</name>
<dbReference type="Gene3D" id="3.40.190.10">
    <property type="entry name" value="Periplasmic binding protein-like II"/>
    <property type="match status" value="2"/>
</dbReference>
<keyword evidence="7" id="KW-1185">Reference proteome</keyword>
<dbReference type="GO" id="GO:0003677">
    <property type="term" value="F:DNA binding"/>
    <property type="evidence" value="ECO:0007669"/>
    <property type="project" value="UniProtKB-KW"/>
</dbReference>
<feature type="domain" description="HTH lysR-type" evidence="5">
    <location>
        <begin position="1"/>
        <end position="61"/>
    </location>
</feature>
<proteinExistence type="inferred from homology"/>
<dbReference type="KEGG" id="fiy:BN1229_v1_1724"/>
<gene>
    <name evidence="6" type="ORF">YBN1229_v1_1724</name>
</gene>
<dbReference type="PROSITE" id="PS50931">
    <property type="entry name" value="HTH_LYSR"/>
    <property type="match status" value="1"/>
</dbReference>
<dbReference type="InterPro" id="IPR036390">
    <property type="entry name" value="WH_DNA-bd_sf"/>
</dbReference>
<dbReference type="EMBL" id="LN829119">
    <property type="protein sequence ID" value="CPR18465.1"/>
    <property type="molecule type" value="Genomic_DNA"/>
</dbReference>
<dbReference type="PANTHER" id="PTHR30346">
    <property type="entry name" value="TRANSCRIPTIONAL DUAL REGULATOR HCAR-RELATED"/>
    <property type="match status" value="1"/>
</dbReference>
<accession>A0A0D6JEH0</accession>
<evidence type="ECO:0000259" key="5">
    <source>
        <dbReference type="PROSITE" id="PS50931"/>
    </source>
</evidence>
<dbReference type="InterPro" id="IPR005119">
    <property type="entry name" value="LysR_subst-bd"/>
</dbReference>
<evidence type="ECO:0000256" key="2">
    <source>
        <dbReference type="ARBA" id="ARBA00023015"/>
    </source>
</evidence>
<dbReference type="RefSeq" id="WP_046477892.1">
    <property type="nucleotide sequence ID" value="NZ_LN829118.1"/>
</dbReference>
<dbReference type="Gene3D" id="1.10.10.10">
    <property type="entry name" value="Winged helix-like DNA-binding domain superfamily/Winged helix DNA-binding domain"/>
    <property type="match status" value="1"/>
</dbReference>
<dbReference type="Pfam" id="PF03466">
    <property type="entry name" value="LysR_substrate"/>
    <property type="match status" value="1"/>
</dbReference>
<dbReference type="AlphaFoldDB" id="A0A0D6JEH0"/>
<dbReference type="InterPro" id="IPR036388">
    <property type="entry name" value="WH-like_DNA-bd_sf"/>
</dbReference>
<organism evidence="6 7">
    <name type="scientific">Candidatus Filomicrobium marinum</name>
    <dbReference type="NCBI Taxonomy" id="1608628"/>
    <lineage>
        <taxon>Bacteria</taxon>
        <taxon>Pseudomonadati</taxon>
        <taxon>Pseudomonadota</taxon>
        <taxon>Alphaproteobacteria</taxon>
        <taxon>Hyphomicrobiales</taxon>
        <taxon>Hyphomicrobiaceae</taxon>
        <taxon>Filomicrobium</taxon>
    </lineage>
</organism>
<dbReference type="SUPFAM" id="SSF53850">
    <property type="entry name" value="Periplasmic binding protein-like II"/>
    <property type="match status" value="1"/>
</dbReference>
<dbReference type="GO" id="GO:0003700">
    <property type="term" value="F:DNA-binding transcription factor activity"/>
    <property type="evidence" value="ECO:0007669"/>
    <property type="project" value="InterPro"/>
</dbReference>
<evidence type="ECO:0000313" key="7">
    <source>
        <dbReference type="Proteomes" id="UP000033187"/>
    </source>
</evidence>
<dbReference type="SUPFAM" id="SSF46785">
    <property type="entry name" value="Winged helix' DNA-binding domain"/>
    <property type="match status" value="1"/>
</dbReference>